<dbReference type="Pfam" id="PF25917">
    <property type="entry name" value="BSH_RND"/>
    <property type="match status" value="1"/>
</dbReference>
<accession>A0A5C5YZ44</accession>
<dbReference type="RefSeq" id="WP_146394962.1">
    <property type="nucleotide sequence ID" value="NZ_SJPJ01000001.1"/>
</dbReference>
<evidence type="ECO:0000259" key="4">
    <source>
        <dbReference type="Pfam" id="PF25917"/>
    </source>
</evidence>
<feature type="signal peptide" evidence="3">
    <location>
        <begin position="1"/>
        <end position="23"/>
    </location>
</feature>
<keyword evidence="3" id="KW-0732">Signal</keyword>
<evidence type="ECO:0000313" key="5">
    <source>
        <dbReference type="EMBL" id="TWT79831.1"/>
    </source>
</evidence>
<dbReference type="PANTHER" id="PTHR30097">
    <property type="entry name" value="CATION EFFLUX SYSTEM PROTEIN CUSB"/>
    <property type="match status" value="1"/>
</dbReference>
<dbReference type="SUPFAM" id="SSF111369">
    <property type="entry name" value="HlyD-like secretion proteins"/>
    <property type="match status" value="1"/>
</dbReference>
<dbReference type="Gene3D" id="2.40.50.100">
    <property type="match status" value="2"/>
</dbReference>
<keyword evidence="6" id="KW-1185">Reference proteome</keyword>
<dbReference type="GO" id="GO:0030313">
    <property type="term" value="C:cell envelope"/>
    <property type="evidence" value="ECO:0007669"/>
    <property type="project" value="TreeGrafter"/>
</dbReference>
<feature type="coiled-coil region" evidence="2">
    <location>
        <begin position="176"/>
        <end position="245"/>
    </location>
</feature>
<gene>
    <name evidence="5" type="ORF">CA13_12380</name>
</gene>
<comment type="caution">
    <text evidence="5">The sequence shown here is derived from an EMBL/GenBank/DDBJ whole genome shotgun (WGS) entry which is preliminary data.</text>
</comment>
<sequence precursor="true">MIRFWTYHLLVILAGLVAAAAQGEEPFSGLDDLIVTAIDSAQVPAMETGMICDVVVREGDSVKVSDLLARLDDRQATIERQIAATQVTIADENSRDKTEVALAEKASTRQQQLAKQRQIELDIAVQNAKNNLRVLAASKFESVAKNELQRAVDARNKYVDSVSGSEIESLTLAYERSKLETQQARFEQQVGALNARAEQQAVAVQKIAIDESIVAVDQAEYKQRVDRLQAELHSHRKSLAELTVSRHQILAPFDGVVVEVMRRKGEWVKAGDPVARVVRLDRLRAEGYVDAMFRNRLLNKKVLRLSLSGEAGENASFRGTDLFVSPEIDPVNNQIRFWVEFDNPGQQVLPGMRMKMIAGGS</sequence>
<dbReference type="Gene3D" id="1.10.287.470">
    <property type="entry name" value="Helix hairpin bin"/>
    <property type="match status" value="2"/>
</dbReference>
<evidence type="ECO:0000256" key="2">
    <source>
        <dbReference type="SAM" id="Coils"/>
    </source>
</evidence>
<dbReference type="GO" id="GO:0015679">
    <property type="term" value="P:plasma membrane copper ion transport"/>
    <property type="evidence" value="ECO:0007669"/>
    <property type="project" value="TreeGrafter"/>
</dbReference>
<reference evidence="5 6" key="1">
    <citation type="submission" date="2019-02" db="EMBL/GenBank/DDBJ databases">
        <title>Deep-cultivation of Planctomycetes and their phenomic and genomic characterization uncovers novel biology.</title>
        <authorList>
            <person name="Wiegand S."/>
            <person name="Jogler M."/>
            <person name="Boedeker C."/>
            <person name="Pinto D."/>
            <person name="Vollmers J."/>
            <person name="Rivas-Marin E."/>
            <person name="Kohn T."/>
            <person name="Peeters S.H."/>
            <person name="Heuer A."/>
            <person name="Rast P."/>
            <person name="Oberbeckmann S."/>
            <person name="Bunk B."/>
            <person name="Jeske O."/>
            <person name="Meyerdierks A."/>
            <person name="Storesund J.E."/>
            <person name="Kallscheuer N."/>
            <person name="Luecker S."/>
            <person name="Lage O.M."/>
            <person name="Pohl T."/>
            <person name="Merkel B.J."/>
            <person name="Hornburger P."/>
            <person name="Mueller R.-W."/>
            <person name="Bruemmer F."/>
            <person name="Labrenz M."/>
            <person name="Spormann A.M."/>
            <person name="Op Den Camp H."/>
            <person name="Overmann J."/>
            <person name="Amann R."/>
            <person name="Jetten M.S.M."/>
            <person name="Mascher T."/>
            <person name="Medema M.H."/>
            <person name="Devos D.P."/>
            <person name="Kaster A.-K."/>
            <person name="Ovreas L."/>
            <person name="Rohde M."/>
            <person name="Galperin M.Y."/>
            <person name="Jogler C."/>
        </authorList>
    </citation>
    <scope>NUCLEOTIDE SEQUENCE [LARGE SCALE GENOMIC DNA]</scope>
    <source>
        <strain evidence="5 6">CA13</strain>
    </source>
</reference>
<feature type="domain" description="Multidrug resistance protein MdtA-like barrel-sandwich hybrid" evidence="4">
    <location>
        <begin position="43"/>
        <end position="278"/>
    </location>
</feature>
<evidence type="ECO:0000313" key="6">
    <source>
        <dbReference type="Proteomes" id="UP000315010"/>
    </source>
</evidence>
<evidence type="ECO:0000256" key="3">
    <source>
        <dbReference type="SAM" id="SignalP"/>
    </source>
</evidence>
<dbReference type="InterPro" id="IPR051909">
    <property type="entry name" value="MFP_Cation_Efflux"/>
</dbReference>
<evidence type="ECO:0000256" key="1">
    <source>
        <dbReference type="ARBA" id="ARBA00022448"/>
    </source>
</evidence>
<organism evidence="5 6">
    <name type="scientific">Novipirellula herctigrandis</name>
    <dbReference type="NCBI Taxonomy" id="2527986"/>
    <lineage>
        <taxon>Bacteria</taxon>
        <taxon>Pseudomonadati</taxon>
        <taxon>Planctomycetota</taxon>
        <taxon>Planctomycetia</taxon>
        <taxon>Pirellulales</taxon>
        <taxon>Pirellulaceae</taxon>
        <taxon>Novipirellula</taxon>
    </lineage>
</organism>
<protein>
    <submittedName>
        <fullName evidence="5">Macrolide transporter subunit MacA</fullName>
    </submittedName>
</protein>
<dbReference type="InterPro" id="IPR058625">
    <property type="entry name" value="MdtA-like_BSH"/>
</dbReference>
<proteinExistence type="predicted"/>
<dbReference type="PANTHER" id="PTHR30097:SF4">
    <property type="entry name" value="SLR6042 PROTEIN"/>
    <property type="match status" value="1"/>
</dbReference>
<dbReference type="Proteomes" id="UP000315010">
    <property type="component" value="Unassembled WGS sequence"/>
</dbReference>
<feature type="chain" id="PRO_5022935976" evidence="3">
    <location>
        <begin position="24"/>
        <end position="361"/>
    </location>
</feature>
<name>A0A5C5YZ44_9BACT</name>
<dbReference type="EMBL" id="SJPJ01000001">
    <property type="protein sequence ID" value="TWT79831.1"/>
    <property type="molecule type" value="Genomic_DNA"/>
</dbReference>
<keyword evidence="2" id="KW-0175">Coiled coil</keyword>
<dbReference type="Gene3D" id="2.40.30.170">
    <property type="match status" value="1"/>
</dbReference>
<dbReference type="GO" id="GO:0060003">
    <property type="term" value="P:copper ion export"/>
    <property type="evidence" value="ECO:0007669"/>
    <property type="project" value="TreeGrafter"/>
</dbReference>
<dbReference type="AlphaFoldDB" id="A0A5C5YZ44"/>
<keyword evidence="1" id="KW-0813">Transport</keyword>
<dbReference type="OrthoDB" id="259511at2"/>